<dbReference type="EMBL" id="CP093442">
    <property type="protein sequence ID" value="UOF01432.1"/>
    <property type="molecule type" value="Genomic_DNA"/>
</dbReference>
<evidence type="ECO:0008006" key="4">
    <source>
        <dbReference type="Google" id="ProtNLM"/>
    </source>
</evidence>
<keyword evidence="1" id="KW-0732">Signal</keyword>
<dbReference type="RefSeq" id="WP_243537872.1">
    <property type="nucleotide sequence ID" value="NZ_CP093442.1"/>
</dbReference>
<dbReference type="Proteomes" id="UP000830116">
    <property type="component" value="Chromosome"/>
</dbReference>
<keyword evidence="3" id="KW-1185">Reference proteome</keyword>
<evidence type="ECO:0000313" key="3">
    <source>
        <dbReference type="Proteomes" id="UP000830116"/>
    </source>
</evidence>
<proteinExistence type="predicted"/>
<reference evidence="2" key="1">
    <citation type="submission" date="2022-03" db="EMBL/GenBank/DDBJ databases">
        <title>Genome Identification and Characterization of new species Bdellovibrio reynosense LBG001 sp. nov. from a Mexico soil sample.</title>
        <authorList>
            <person name="Camilli A."/>
            <person name="Ajao Y."/>
            <person name="Guo X."/>
        </authorList>
    </citation>
    <scope>NUCLEOTIDE SEQUENCE</scope>
    <source>
        <strain evidence="2">LBG001</strain>
    </source>
</reference>
<name>A0ABY4C8W9_9BACT</name>
<accession>A0ABY4C8W9</accession>
<organism evidence="2 3">
    <name type="scientific">Bdellovibrio reynosensis</name>
    <dbReference type="NCBI Taxonomy" id="2835041"/>
    <lineage>
        <taxon>Bacteria</taxon>
        <taxon>Pseudomonadati</taxon>
        <taxon>Bdellovibrionota</taxon>
        <taxon>Bdellovibrionia</taxon>
        <taxon>Bdellovibrionales</taxon>
        <taxon>Pseudobdellovibrionaceae</taxon>
        <taxon>Bdellovibrio</taxon>
    </lineage>
</organism>
<evidence type="ECO:0000256" key="1">
    <source>
        <dbReference type="SAM" id="SignalP"/>
    </source>
</evidence>
<gene>
    <name evidence="2" type="ORF">MNR06_00505</name>
</gene>
<feature type="chain" id="PRO_5045582453" description="DUF5683 domain-containing protein" evidence="1">
    <location>
        <begin position="20"/>
        <end position="181"/>
    </location>
</feature>
<sequence>MRILLTLLLFIGIPFSASAEESFPANWTEFKDYVEQEEAEHSRKGLAYMISGSLAALGGSVGYQESEEILSRTIFAITSNLGLTAIGIGATYYFTGTEANAFYYSIEQSSLSLKQKNEVLMRYLKYQKEEKERQRWIRVATHSLVAVANFYSGSREDNAQIRSMFYFLGAANTLLALSYSF</sequence>
<protein>
    <recommendedName>
        <fullName evidence="4">DUF5683 domain-containing protein</fullName>
    </recommendedName>
</protein>
<feature type="signal peptide" evidence="1">
    <location>
        <begin position="1"/>
        <end position="19"/>
    </location>
</feature>
<evidence type="ECO:0000313" key="2">
    <source>
        <dbReference type="EMBL" id="UOF01432.1"/>
    </source>
</evidence>